<gene>
    <name evidence="1" type="ORF">DPEC_G00338900</name>
</gene>
<keyword evidence="2" id="KW-1185">Reference proteome</keyword>
<evidence type="ECO:0000313" key="2">
    <source>
        <dbReference type="Proteomes" id="UP001157502"/>
    </source>
</evidence>
<evidence type="ECO:0000313" key="1">
    <source>
        <dbReference type="EMBL" id="KAJ7986339.1"/>
    </source>
</evidence>
<sequence length="205" mass="22273">MWRFIKPVMSMAGNSLGAGRSGLDTGITSDSNKADSSSVTTWNTSSRNAGFPTISADSVISGVINCGLPLGEGRRKEAGVRIERVSAVSTVSVRRWTVRLVINAEANEGRKKRHLNKLRPTVKQTGPGRSADGDRRAHPPDTTERQELRGFGENAREIRPRVLNSIVYSALLNWSGEVISGGECFGLRREVNLYVDGTSVFQCPS</sequence>
<dbReference type="Proteomes" id="UP001157502">
    <property type="component" value="Chromosome 34"/>
</dbReference>
<organism evidence="1 2">
    <name type="scientific">Dallia pectoralis</name>
    <name type="common">Alaska blackfish</name>
    <dbReference type="NCBI Taxonomy" id="75939"/>
    <lineage>
        <taxon>Eukaryota</taxon>
        <taxon>Metazoa</taxon>
        <taxon>Chordata</taxon>
        <taxon>Craniata</taxon>
        <taxon>Vertebrata</taxon>
        <taxon>Euteleostomi</taxon>
        <taxon>Actinopterygii</taxon>
        <taxon>Neopterygii</taxon>
        <taxon>Teleostei</taxon>
        <taxon>Protacanthopterygii</taxon>
        <taxon>Esociformes</taxon>
        <taxon>Umbridae</taxon>
        <taxon>Dallia</taxon>
    </lineage>
</organism>
<name>A0ACC2F4Q2_DALPE</name>
<accession>A0ACC2F4Q2</accession>
<proteinExistence type="predicted"/>
<comment type="caution">
    <text evidence="1">The sequence shown here is derived from an EMBL/GenBank/DDBJ whole genome shotgun (WGS) entry which is preliminary data.</text>
</comment>
<dbReference type="EMBL" id="CM055761">
    <property type="protein sequence ID" value="KAJ7986339.1"/>
    <property type="molecule type" value="Genomic_DNA"/>
</dbReference>
<protein>
    <submittedName>
        <fullName evidence="1">Uncharacterized protein</fullName>
    </submittedName>
</protein>
<reference evidence="1" key="1">
    <citation type="submission" date="2021-05" db="EMBL/GenBank/DDBJ databases">
        <authorList>
            <person name="Pan Q."/>
            <person name="Jouanno E."/>
            <person name="Zahm M."/>
            <person name="Klopp C."/>
            <person name="Cabau C."/>
            <person name="Louis A."/>
            <person name="Berthelot C."/>
            <person name="Parey E."/>
            <person name="Roest Crollius H."/>
            <person name="Montfort J."/>
            <person name="Robinson-Rechavi M."/>
            <person name="Bouchez O."/>
            <person name="Lampietro C."/>
            <person name="Lopez Roques C."/>
            <person name="Donnadieu C."/>
            <person name="Postlethwait J."/>
            <person name="Bobe J."/>
            <person name="Dillon D."/>
            <person name="Chandos A."/>
            <person name="von Hippel F."/>
            <person name="Guiguen Y."/>
        </authorList>
    </citation>
    <scope>NUCLEOTIDE SEQUENCE</scope>
    <source>
        <strain evidence="1">YG-Jan2019</strain>
    </source>
</reference>